<dbReference type="EMBL" id="ADBV01004267">
    <property type="protein sequence ID" value="EJW80702.1"/>
    <property type="molecule type" value="Genomic_DNA"/>
</dbReference>
<evidence type="ECO:0000313" key="2">
    <source>
        <dbReference type="EMBL" id="EJW80702.1"/>
    </source>
</evidence>
<name>J9EUA1_WUCBA</name>
<comment type="caution">
    <text evidence="2">The sequence shown here is derived from an EMBL/GenBank/DDBJ whole genome shotgun (WGS) entry which is preliminary data.</text>
</comment>
<feature type="region of interest" description="Disordered" evidence="1">
    <location>
        <begin position="31"/>
        <end position="64"/>
    </location>
</feature>
<dbReference type="AlphaFoldDB" id="J9EUA1"/>
<reference evidence="3" key="1">
    <citation type="submission" date="2012-08" db="EMBL/GenBank/DDBJ databases">
        <title>The Genome Sequence of Wuchereria bancrofti.</title>
        <authorList>
            <person name="Nutman T.B."/>
            <person name="Fink D.L."/>
            <person name="Russ C."/>
            <person name="Young S."/>
            <person name="Zeng Q."/>
            <person name="Koehrsen M."/>
            <person name="Alvarado L."/>
            <person name="Berlin A."/>
            <person name="Chapman S.B."/>
            <person name="Chen Z."/>
            <person name="Freedman E."/>
            <person name="Gellesch M."/>
            <person name="Goldberg J."/>
            <person name="Griggs A."/>
            <person name="Gujja S."/>
            <person name="Heilman E.R."/>
            <person name="Heiman D."/>
            <person name="Hepburn T."/>
            <person name="Howarth C."/>
            <person name="Jen D."/>
            <person name="Larson L."/>
            <person name="Lewis B."/>
            <person name="Mehta T."/>
            <person name="Park D."/>
            <person name="Pearson M."/>
            <person name="Roberts A."/>
            <person name="Saif S."/>
            <person name="Shea T."/>
            <person name="Shenoy N."/>
            <person name="Sisk P."/>
            <person name="Stolte C."/>
            <person name="Sykes S."/>
            <person name="Walk T."/>
            <person name="White J."/>
            <person name="Yandava C."/>
            <person name="Haas B."/>
            <person name="Henn M.R."/>
            <person name="Nusbaum C."/>
            <person name="Birren B."/>
        </authorList>
    </citation>
    <scope>NUCLEOTIDE SEQUENCE [LARGE SCALE GENOMIC DNA]</scope>
    <source>
        <strain evidence="3">NA</strain>
    </source>
</reference>
<evidence type="ECO:0000256" key="1">
    <source>
        <dbReference type="SAM" id="MobiDB-lite"/>
    </source>
</evidence>
<protein>
    <submittedName>
        <fullName evidence="2">Uncharacterized protein</fullName>
    </submittedName>
</protein>
<organism evidence="2 3">
    <name type="scientific">Wuchereria bancrofti</name>
    <dbReference type="NCBI Taxonomy" id="6293"/>
    <lineage>
        <taxon>Eukaryota</taxon>
        <taxon>Metazoa</taxon>
        <taxon>Ecdysozoa</taxon>
        <taxon>Nematoda</taxon>
        <taxon>Chromadorea</taxon>
        <taxon>Rhabditida</taxon>
        <taxon>Spirurina</taxon>
        <taxon>Spiruromorpha</taxon>
        <taxon>Filarioidea</taxon>
        <taxon>Onchocercidae</taxon>
        <taxon>Wuchereria</taxon>
    </lineage>
</organism>
<feature type="compositionally biased region" description="Polar residues" evidence="1">
    <location>
        <begin position="31"/>
        <end position="56"/>
    </location>
</feature>
<evidence type="ECO:0000313" key="3">
    <source>
        <dbReference type="Proteomes" id="UP000004810"/>
    </source>
</evidence>
<accession>J9EUA1</accession>
<dbReference type="Proteomes" id="UP000004810">
    <property type="component" value="Unassembled WGS sequence"/>
</dbReference>
<sequence>MPVERKGMTYLTSPTSLYGISQSFDEAEIRSTTDISRQDNCGTESRSPITSRNNQHPPVHPNTPLPCYQMLSSPHPNPHNFSPRSKLTRVFEDDVLCQITDFYGVQ</sequence>
<gene>
    <name evidence="2" type="ORF">WUBG_08390</name>
</gene>
<proteinExistence type="predicted"/>